<evidence type="ECO:0000259" key="2">
    <source>
        <dbReference type="Pfam" id="PF08327"/>
    </source>
</evidence>
<gene>
    <name evidence="3" type="ORF">POL58_17265</name>
</gene>
<dbReference type="RefSeq" id="WP_271999312.1">
    <property type="nucleotide sequence ID" value="NZ_JAQNDN010000008.1"/>
</dbReference>
<organism evidence="3 4">
    <name type="scientific">Nannocystis radixulma</name>
    <dbReference type="NCBI Taxonomy" id="2995305"/>
    <lineage>
        <taxon>Bacteria</taxon>
        <taxon>Pseudomonadati</taxon>
        <taxon>Myxococcota</taxon>
        <taxon>Polyangia</taxon>
        <taxon>Nannocystales</taxon>
        <taxon>Nannocystaceae</taxon>
        <taxon>Nannocystis</taxon>
    </lineage>
</organism>
<evidence type="ECO:0000256" key="1">
    <source>
        <dbReference type="ARBA" id="ARBA00006817"/>
    </source>
</evidence>
<name>A0ABT5B5W3_9BACT</name>
<protein>
    <submittedName>
        <fullName evidence="3">SRPBCC family protein</fullName>
    </submittedName>
</protein>
<evidence type="ECO:0000313" key="4">
    <source>
        <dbReference type="Proteomes" id="UP001217838"/>
    </source>
</evidence>
<proteinExistence type="inferred from homology"/>
<keyword evidence="4" id="KW-1185">Reference proteome</keyword>
<feature type="domain" description="Activator of Hsp90 ATPase homologue 1/2-like C-terminal" evidence="2">
    <location>
        <begin position="28"/>
        <end position="147"/>
    </location>
</feature>
<dbReference type="SUPFAM" id="SSF55961">
    <property type="entry name" value="Bet v1-like"/>
    <property type="match status" value="1"/>
</dbReference>
<dbReference type="EMBL" id="JAQNDN010000008">
    <property type="protein sequence ID" value="MDC0669508.1"/>
    <property type="molecule type" value="Genomic_DNA"/>
</dbReference>
<dbReference type="Gene3D" id="3.30.530.20">
    <property type="match status" value="1"/>
</dbReference>
<comment type="similarity">
    <text evidence="1">Belongs to the AHA1 family.</text>
</comment>
<dbReference type="CDD" id="cd08900">
    <property type="entry name" value="SRPBCC_CalC_Aha1-like_7"/>
    <property type="match status" value="1"/>
</dbReference>
<comment type="caution">
    <text evidence="3">The sequence shown here is derived from an EMBL/GenBank/DDBJ whole genome shotgun (WGS) entry which is preliminary data.</text>
</comment>
<dbReference type="InterPro" id="IPR013538">
    <property type="entry name" value="ASHA1/2-like_C"/>
</dbReference>
<dbReference type="Proteomes" id="UP001217838">
    <property type="component" value="Unassembled WGS sequence"/>
</dbReference>
<reference evidence="3 4" key="1">
    <citation type="submission" date="2022-11" db="EMBL/GenBank/DDBJ databases">
        <title>Minimal conservation of predation-associated metabolite biosynthetic gene clusters underscores biosynthetic potential of Myxococcota including descriptions for ten novel species: Archangium lansinium sp. nov., Myxococcus landrumus sp. nov., Nannocystis bai.</title>
        <authorList>
            <person name="Ahearne A."/>
            <person name="Stevens C."/>
            <person name="Dowd S."/>
        </authorList>
    </citation>
    <scope>NUCLEOTIDE SEQUENCE [LARGE SCALE GENOMIC DNA]</scope>
    <source>
        <strain evidence="3 4">NCELM</strain>
    </source>
</reference>
<accession>A0ABT5B5W3</accession>
<dbReference type="InterPro" id="IPR023393">
    <property type="entry name" value="START-like_dom_sf"/>
</dbReference>
<evidence type="ECO:0000313" key="3">
    <source>
        <dbReference type="EMBL" id="MDC0669508.1"/>
    </source>
</evidence>
<dbReference type="Pfam" id="PF08327">
    <property type="entry name" value="AHSA1"/>
    <property type="match status" value="1"/>
</dbReference>
<sequence>MTTNHSESTPHARSAVHASFVIDRLMPATPAQVFAAFADPKAKARWFVGPPGQWKNLVRELEFRVGGRERVSGAFANGTVSTFDCRYHDIVADERIIYTYDMLLDERRISVSLSTLQLRAEGAGTRMHYTEQVVFLDGYDDCGSRERGTQGLFDHVEAWLRGQPVA</sequence>